<evidence type="ECO:0000256" key="1">
    <source>
        <dbReference type="SAM" id="MobiDB-lite"/>
    </source>
</evidence>
<organism evidence="3 4">
    <name type="scientific">Amycolatopsis rhabdoformis</name>
    <dbReference type="NCBI Taxonomy" id="1448059"/>
    <lineage>
        <taxon>Bacteria</taxon>
        <taxon>Bacillati</taxon>
        <taxon>Actinomycetota</taxon>
        <taxon>Actinomycetes</taxon>
        <taxon>Pseudonocardiales</taxon>
        <taxon>Pseudonocardiaceae</taxon>
        <taxon>Amycolatopsis</taxon>
    </lineage>
</organism>
<feature type="region of interest" description="Disordered" evidence="1">
    <location>
        <begin position="32"/>
        <end position="66"/>
    </location>
</feature>
<dbReference type="EMBL" id="CP142149">
    <property type="protein sequence ID" value="WSE32031.1"/>
    <property type="molecule type" value="Genomic_DNA"/>
</dbReference>
<feature type="compositionally biased region" description="Low complexity" evidence="1">
    <location>
        <begin position="32"/>
        <end position="49"/>
    </location>
</feature>
<evidence type="ECO:0000313" key="3">
    <source>
        <dbReference type="EMBL" id="WSE32031.1"/>
    </source>
</evidence>
<feature type="chain" id="PRO_5046802663" description="Secreted protein" evidence="2">
    <location>
        <begin position="32"/>
        <end position="164"/>
    </location>
</feature>
<evidence type="ECO:0000313" key="4">
    <source>
        <dbReference type="Proteomes" id="UP001330812"/>
    </source>
</evidence>
<reference evidence="3 4" key="1">
    <citation type="journal article" date="2015" name="Int. J. Syst. Evol. Microbiol.">
        <title>Amycolatopsis rhabdoformis sp. nov., an actinomycete isolated from a tropical forest soil.</title>
        <authorList>
            <person name="Souza W.R."/>
            <person name="Silva R.E."/>
            <person name="Goodfellow M."/>
            <person name="Busarakam K."/>
            <person name="Figueiro F.S."/>
            <person name="Ferreira D."/>
            <person name="Rodrigues-Filho E."/>
            <person name="Moraes L.A.B."/>
            <person name="Zucchi T.D."/>
        </authorList>
    </citation>
    <scope>NUCLEOTIDE SEQUENCE [LARGE SCALE GENOMIC DNA]</scope>
    <source>
        <strain evidence="3 4">NCIMB 14900</strain>
    </source>
</reference>
<dbReference type="Proteomes" id="UP001330812">
    <property type="component" value="Chromosome"/>
</dbReference>
<accession>A0ABZ1ID96</accession>
<name>A0ABZ1ID96_9PSEU</name>
<protein>
    <recommendedName>
        <fullName evidence="5">Secreted protein</fullName>
    </recommendedName>
</protein>
<gene>
    <name evidence="3" type="ORF">VSH64_07905</name>
</gene>
<dbReference type="RefSeq" id="WP_326834839.1">
    <property type="nucleotide sequence ID" value="NZ_CP142149.1"/>
</dbReference>
<evidence type="ECO:0008006" key="5">
    <source>
        <dbReference type="Google" id="ProtNLM"/>
    </source>
</evidence>
<feature type="signal peptide" evidence="2">
    <location>
        <begin position="1"/>
        <end position="31"/>
    </location>
</feature>
<keyword evidence="2" id="KW-0732">Signal</keyword>
<evidence type="ECO:0000256" key="2">
    <source>
        <dbReference type="SAM" id="SignalP"/>
    </source>
</evidence>
<keyword evidence="4" id="KW-1185">Reference proteome</keyword>
<sequence length="164" mass="16612">MTRINLKRGTLAGVGVAVALVAAAGTAIATAGDSPAPAAPEAAAPSPTTTNPPTPRPGTQPDNLRLTTGSYAIDLLEWDAGGKQGLGTVVSPHAVEELPSYDAEGYDITDEQFFLATETGELPAHPGQEHGKLIASYPQPTAGHTLDCTASGTAADPVVQCVTK</sequence>
<proteinExistence type="predicted"/>